<sequence length="164" mass="18475">MVWYDETPEYEALSYVWGPTSPAERTVLNGKGDLEEKAHQIKLMRPIYALASGVLVLLGSGTVGTDAAMRSIEKFDKAIWSTYNFQVNFVELLPQRAAWTFVPTMSYILKHEADGFALLGLMWQTRHFKTPIPSWVPDFTISADSEDEHNPVFLRGSCMNVALS</sequence>
<accession>U1GCM8</accession>
<gene>
    <name evidence="2" type="ORF">EPUS_07271</name>
</gene>
<dbReference type="GeneID" id="19242156"/>
<dbReference type="RefSeq" id="XP_007804868.1">
    <property type="nucleotide sequence ID" value="XM_007806677.1"/>
</dbReference>
<keyword evidence="1" id="KW-0472">Membrane</keyword>
<dbReference type="AlphaFoldDB" id="U1GCM8"/>
<feature type="transmembrane region" description="Helical" evidence="1">
    <location>
        <begin position="47"/>
        <end position="69"/>
    </location>
</feature>
<evidence type="ECO:0000313" key="2">
    <source>
        <dbReference type="EMBL" id="ERF69456.1"/>
    </source>
</evidence>
<dbReference type="EMBL" id="KE721405">
    <property type="protein sequence ID" value="ERF69456.1"/>
    <property type="molecule type" value="Genomic_DNA"/>
</dbReference>
<keyword evidence="1" id="KW-1133">Transmembrane helix</keyword>
<reference evidence="3" key="1">
    <citation type="journal article" date="2014" name="BMC Genomics">
        <title>Genome characteristics reveal the impact of lichenization on lichen-forming fungus Endocarpon pusillum Hedwig (Verrucariales, Ascomycota).</title>
        <authorList>
            <person name="Wang Y.-Y."/>
            <person name="Liu B."/>
            <person name="Zhang X.-Y."/>
            <person name="Zhou Q.-M."/>
            <person name="Zhang T."/>
            <person name="Li H."/>
            <person name="Yu Y.-F."/>
            <person name="Zhang X.-L."/>
            <person name="Hao X.-Y."/>
            <person name="Wang M."/>
            <person name="Wang L."/>
            <person name="Wei J.-C."/>
        </authorList>
    </citation>
    <scope>NUCLEOTIDE SEQUENCE [LARGE SCALE GENOMIC DNA]</scope>
    <source>
        <strain evidence="3">Z07020 / HMAS-L-300199</strain>
    </source>
</reference>
<dbReference type="PANTHER" id="PTHR24148">
    <property type="entry name" value="ANKYRIN REPEAT DOMAIN-CONTAINING PROTEIN 39 HOMOLOG-RELATED"/>
    <property type="match status" value="1"/>
</dbReference>
<dbReference type="InterPro" id="IPR052895">
    <property type="entry name" value="HetReg/Transcr_Mod"/>
</dbReference>
<dbReference type="OrthoDB" id="4300637at2759"/>
<keyword evidence="3" id="KW-1185">Reference proteome</keyword>
<name>U1GCM8_ENDPU</name>
<dbReference type="HOGENOM" id="CLU_1618998_0_0_1"/>
<organism evidence="2 3">
    <name type="scientific">Endocarpon pusillum (strain Z07020 / HMAS-L-300199)</name>
    <name type="common">Lichen-forming fungus</name>
    <dbReference type="NCBI Taxonomy" id="1263415"/>
    <lineage>
        <taxon>Eukaryota</taxon>
        <taxon>Fungi</taxon>
        <taxon>Dikarya</taxon>
        <taxon>Ascomycota</taxon>
        <taxon>Pezizomycotina</taxon>
        <taxon>Eurotiomycetes</taxon>
        <taxon>Chaetothyriomycetidae</taxon>
        <taxon>Verrucariales</taxon>
        <taxon>Verrucariaceae</taxon>
        <taxon>Endocarpon</taxon>
    </lineage>
</organism>
<proteinExistence type="predicted"/>
<protein>
    <submittedName>
        <fullName evidence="2">Uncharacterized protein</fullName>
    </submittedName>
</protein>
<evidence type="ECO:0000256" key="1">
    <source>
        <dbReference type="SAM" id="Phobius"/>
    </source>
</evidence>
<dbReference type="Proteomes" id="UP000019373">
    <property type="component" value="Unassembled WGS sequence"/>
</dbReference>
<dbReference type="PANTHER" id="PTHR24148:SF82">
    <property type="entry name" value="HETEROKARYON INCOMPATIBILITY DOMAIN-CONTAINING PROTEIN"/>
    <property type="match status" value="1"/>
</dbReference>
<keyword evidence="1" id="KW-0812">Transmembrane</keyword>
<evidence type="ECO:0000313" key="3">
    <source>
        <dbReference type="Proteomes" id="UP000019373"/>
    </source>
</evidence>